<sequence length="53" mass="5717">MKLPKIDLASLPDLHTLTGMFGSLAERRPGHDDTLIVLMTIVYESQPPGGGII</sequence>
<dbReference type="Proteomes" id="UP000466966">
    <property type="component" value="Unassembled WGS sequence"/>
</dbReference>
<dbReference type="RefSeq" id="WP_160771200.1">
    <property type="nucleotide sequence ID" value="NZ_WTYV01000002.1"/>
</dbReference>
<accession>A0A844YW88</accession>
<evidence type="ECO:0000313" key="1">
    <source>
        <dbReference type="EMBL" id="MXO71270.1"/>
    </source>
</evidence>
<name>A0A844YW88_9SPHN</name>
<protein>
    <submittedName>
        <fullName evidence="1">Uncharacterized protein</fullName>
    </submittedName>
</protein>
<organism evidence="1 2">
    <name type="scientific">Alteraurantiacibacter buctensis</name>
    <dbReference type="NCBI Taxonomy" id="1503981"/>
    <lineage>
        <taxon>Bacteria</taxon>
        <taxon>Pseudomonadati</taxon>
        <taxon>Pseudomonadota</taxon>
        <taxon>Alphaproteobacteria</taxon>
        <taxon>Sphingomonadales</taxon>
        <taxon>Erythrobacteraceae</taxon>
        <taxon>Alteraurantiacibacter</taxon>
    </lineage>
</organism>
<gene>
    <name evidence="1" type="ORF">GRI99_06405</name>
</gene>
<reference evidence="1 2" key="1">
    <citation type="submission" date="2019-12" db="EMBL/GenBank/DDBJ databases">
        <title>Genomic-based taxomic classification of the family Erythrobacteraceae.</title>
        <authorList>
            <person name="Xu L."/>
        </authorList>
    </citation>
    <scope>NUCLEOTIDE SEQUENCE [LARGE SCALE GENOMIC DNA]</scope>
    <source>
        <strain evidence="1 2">M0322</strain>
    </source>
</reference>
<dbReference type="OrthoDB" id="7451964at2"/>
<evidence type="ECO:0000313" key="2">
    <source>
        <dbReference type="Proteomes" id="UP000466966"/>
    </source>
</evidence>
<dbReference type="EMBL" id="WTYV01000002">
    <property type="protein sequence ID" value="MXO71270.1"/>
    <property type="molecule type" value="Genomic_DNA"/>
</dbReference>
<comment type="caution">
    <text evidence="1">The sequence shown here is derived from an EMBL/GenBank/DDBJ whole genome shotgun (WGS) entry which is preliminary data.</text>
</comment>
<dbReference type="AlphaFoldDB" id="A0A844YW88"/>
<keyword evidence="2" id="KW-1185">Reference proteome</keyword>
<proteinExistence type="predicted"/>